<reference evidence="2" key="1">
    <citation type="submission" date="2019-12" db="UniProtKB">
        <authorList>
            <consortium name="WormBaseParasite"/>
        </authorList>
    </citation>
    <scope>IDENTIFICATION</scope>
</reference>
<dbReference type="WBParaSite" id="TMUE_1000004661.1">
    <property type="protein sequence ID" value="TMUE_1000004661.1"/>
    <property type="gene ID" value="WBGene00299048"/>
</dbReference>
<accession>A0A5S6QBG3</accession>
<keyword evidence="1" id="KW-1185">Reference proteome</keyword>
<evidence type="ECO:0000313" key="1">
    <source>
        <dbReference type="Proteomes" id="UP000046395"/>
    </source>
</evidence>
<dbReference type="AlphaFoldDB" id="A0A5S6QBG3"/>
<protein>
    <submittedName>
        <fullName evidence="2">Uncharacterized protein</fullName>
    </submittedName>
</protein>
<evidence type="ECO:0000313" key="2">
    <source>
        <dbReference type="WBParaSite" id="TMUE_1000004661.1"/>
    </source>
</evidence>
<dbReference type="Proteomes" id="UP000046395">
    <property type="component" value="Unassembled WGS sequence"/>
</dbReference>
<name>A0A5S6QBG3_TRIMR</name>
<organism evidence="1 2">
    <name type="scientific">Trichuris muris</name>
    <name type="common">Mouse whipworm</name>
    <dbReference type="NCBI Taxonomy" id="70415"/>
    <lineage>
        <taxon>Eukaryota</taxon>
        <taxon>Metazoa</taxon>
        <taxon>Ecdysozoa</taxon>
        <taxon>Nematoda</taxon>
        <taxon>Enoplea</taxon>
        <taxon>Dorylaimia</taxon>
        <taxon>Trichinellida</taxon>
        <taxon>Trichuridae</taxon>
        <taxon>Trichuris</taxon>
    </lineage>
</organism>
<proteinExistence type="predicted"/>
<sequence length="104" mass="12009">MSVAPEVNVNELLKLMMGTDLVQSEILRQKCKDACQHLARAMQEVRKEAQRRQNWPPTIQRIYESVLEMTTDGFARFDTIDVGNLVRAPQFNSKCRQFKANLVL</sequence>